<feature type="domain" description="Major facilitator superfamily (MFS) profile" evidence="6">
    <location>
        <begin position="68"/>
        <end position="508"/>
    </location>
</feature>
<evidence type="ECO:0000256" key="5">
    <source>
        <dbReference type="SAM" id="Phobius"/>
    </source>
</evidence>
<evidence type="ECO:0000256" key="3">
    <source>
        <dbReference type="ARBA" id="ARBA00022989"/>
    </source>
</evidence>
<evidence type="ECO:0000259" key="6">
    <source>
        <dbReference type="PROSITE" id="PS50850"/>
    </source>
</evidence>
<dbReference type="SUPFAM" id="SSF103473">
    <property type="entry name" value="MFS general substrate transporter"/>
    <property type="match status" value="1"/>
</dbReference>
<organism evidence="7">
    <name type="scientific">Ornithodoros turicata</name>
    <dbReference type="NCBI Taxonomy" id="34597"/>
    <lineage>
        <taxon>Eukaryota</taxon>
        <taxon>Metazoa</taxon>
        <taxon>Ecdysozoa</taxon>
        <taxon>Arthropoda</taxon>
        <taxon>Chelicerata</taxon>
        <taxon>Arachnida</taxon>
        <taxon>Acari</taxon>
        <taxon>Parasitiformes</taxon>
        <taxon>Ixodida</taxon>
        <taxon>Ixodoidea</taxon>
        <taxon>Argasidae</taxon>
        <taxon>Ornithodorinae</taxon>
        <taxon>Ornithodoros</taxon>
    </lineage>
</organism>
<dbReference type="Pfam" id="PF00083">
    <property type="entry name" value="Sugar_tr"/>
    <property type="match status" value="1"/>
</dbReference>
<dbReference type="CDD" id="cd17317">
    <property type="entry name" value="MFS_SLC22"/>
    <property type="match status" value="1"/>
</dbReference>
<evidence type="ECO:0000313" key="7">
    <source>
        <dbReference type="EMBL" id="MBY06873.1"/>
    </source>
</evidence>
<keyword evidence="2 5" id="KW-0812">Transmembrane</keyword>
<protein>
    <submittedName>
        <fullName evidence="7">Putative organic cation/carnitine transporter</fullName>
    </submittedName>
</protein>
<name>A0A2R5LBH7_9ACAR</name>
<feature type="transmembrane region" description="Helical" evidence="5">
    <location>
        <begin position="336"/>
        <end position="354"/>
    </location>
</feature>
<reference evidence="7" key="1">
    <citation type="submission" date="2018-03" db="EMBL/GenBank/DDBJ databases">
        <title>The relapsing fever spirochete Borrelia turicatae persists in the highly oxidative environment of its soft-bodied tick vector.</title>
        <authorList>
            <person name="Bourret T.J."/>
            <person name="Boyle W.K."/>
            <person name="Valenzuela J.G."/>
            <person name="Oliveira F."/>
            <person name="Lopez J.E."/>
        </authorList>
    </citation>
    <scope>NUCLEOTIDE SEQUENCE</scope>
    <source>
        <strain evidence="7">Kansas strain/isolate</strain>
        <tissue evidence="7">Salivary glands</tissue>
    </source>
</reference>
<feature type="transmembrane region" description="Helical" evidence="5">
    <location>
        <begin position="17"/>
        <end position="39"/>
    </location>
</feature>
<dbReference type="InterPro" id="IPR020846">
    <property type="entry name" value="MFS_dom"/>
</dbReference>
<dbReference type="InterPro" id="IPR005829">
    <property type="entry name" value="Sugar_transporter_CS"/>
</dbReference>
<dbReference type="Gene3D" id="1.20.1250.20">
    <property type="entry name" value="MFS general substrate transporter like domains"/>
    <property type="match status" value="1"/>
</dbReference>
<dbReference type="PROSITE" id="PS50850">
    <property type="entry name" value="MFS"/>
    <property type="match status" value="1"/>
</dbReference>
<feature type="transmembrane region" description="Helical" evidence="5">
    <location>
        <begin position="165"/>
        <end position="183"/>
    </location>
</feature>
<dbReference type="AlphaFoldDB" id="A0A2R5LBH7"/>
<feature type="transmembrane region" description="Helical" evidence="5">
    <location>
        <begin position="397"/>
        <end position="414"/>
    </location>
</feature>
<feature type="transmembrane region" description="Helical" evidence="5">
    <location>
        <begin position="486"/>
        <end position="503"/>
    </location>
</feature>
<evidence type="ECO:0000256" key="4">
    <source>
        <dbReference type="ARBA" id="ARBA00023136"/>
    </source>
</evidence>
<keyword evidence="3 5" id="KW-1133">Transmembrane helix</keyword>
<proteinExistence type="predicted"/>
<dbReference type="InterPro" id="IPR036259">
    <property type="entry name" value="MFS_trans_sf"/>
</dbReference>
<dbReference type="EMBL" id="GGLE01002747">
    <property type="protein sequence ID" value="MBY06873.1"/>
    <property type="molecule type" value="Transcribed_RNA"/>
</dbReference>
<dbReference type="GO" id="GO:0016020">
    <property type="term" value="C:membrane"/>
    <property type="evidence" value="ECO:0007669"/>
    <property type="project" value="UniProtKB-SubCell"/>
</dbReference>
<comment type="subcellular location">
    <subcellularLocation>
        <location evidence="1">Membrane</location>
        <topology evidence="1">Multi-pass membrane protein</topology>
    </subcellularLocation>
</comment>
<sequence>MDVSSVIGDYGRFQRGVYLYSLLRGIPLGLHILVSSFFLPNVDHWCARPHGVLQNLTTDEWKVLAIPRQRLIEDGEIVSGFSGCSMRTVLETDHNVTVDTNSTQGCYGWEYGDSFYRSSVVEEWDLVCEDTWLRSLVQSVMMWGMLAGSVACSFIGDKVGRRPPIIASFILTLVTGVIIGIAPSFGVFLVGRAICGFGFGLGQGSTFCLLMEVIGPKQRTTTALAFSMGFAVGVLLLPGFAWVFQEWRHLQLAITAPLIIFLIASWFLPESPRWLVATGRMDEARAVILRAARVNGIHIEDIDASLTQLRKKILQDQSSEDSRCVDLLTTSKIRRYTAILIFASFTTGIGFYGLQLSMTRLGGDPYLNFVIAAGVEFPVGIACYIIIRFFRRRRATLATYWVSGICCVGIFLAGHDMLWLRLSFAMVGKFAASTAFTIIWIFAAEVFPTVLRTVGVGASMMATRVGAAVAPFLVELRSYTVEAVPMTLLACFLLLAGFLVILLPETFRVVLPDTVKETEKLGKQRERESDPASSTVLLKAAKHSEIRV</sequence>
<feature type="transmembrane region" description="Helical" evidence="5">
    <location>
        <begin position="223"/>
        <end position="244"/>
    </location>
</feature>
<feature type="transmembrane region" description="Helical" evidence="5">
    <location>
        <begin position="366"/>
        <end position="390"/>
    </location>
</feature>
<feature type="transmembrane region" description="Helical" evidence="5">
    <location>
        <begin position="250"/>
        <end position="268"/>
    </location>
</feature>
<keyword evidence="4 5" id="KW-0472">Membrane</keyword>
<dbReference type="InterPro" id="IPR005828">
    <property type="entry name" value="MFS_sugar_transport-like"/>
</dbReference>
<dbReference type="GO" id="GO:0022857">
    <property type="term" value="F:transmembrane transporter activity"/>
    <property type="evidence" value="ECO:0007669"/>
    <property type="project" value="InterPro"/>
</dbReference>
<evidence type="ECO:0000256" key="1">
    <source>
        <dbReference type="ARBA" id="ARBA00004141"/>
    </source>
</evidence>
<dbReference type="PROSITE" id="PS00217">
    <property type="entry name" value="SUGAR_TRANSPORT_2"/>
    <property type="match status" value="1"/>
</dbReference>
<evidence type="ECO:0000256" key="2">
    <source>
        <dbReference type="ARBA" id="ARBA00022692"/>
    </source>
</evidence>
<dbReference type="PANTHER" id="PTHR24064">
    <property type="entry name" value="SOLUTE CARRIER FAMILY 22 MEMBER"/>
    <property type="match status" value="1"/>
</dbReference>
<accession>A0A2R5LBH7</accession>
<feature type="transmembrane region" description="Helical" evidence="5">
    <location>
        <begin position="189"/>
        <end position="211"/>
    </location>
</feature>